<evidence type="ECO:0000313" key="4">
    <source>
        <dbReference type="Proteomes" id="UP000094527"/>
    </source>
</evidence>
<feature type="chain" id="PRO_5008904334" evidence="2">
    <location>
        <begin position="27"/>
        <end position="249"/>
    </location>
</feature>
<dbReference type="AlphaFoldDB" id="A0A1D2MPK2"/>
<dbReference type="Proteomes" id="UP000094527">
    <property type="component" value="Unassembled WGS sequence"/>
</dbReference>
<comment type="caution">
    <text evidence="3">The sequence shown here is derived from an EMBL/GenBank/DDBJ whole genome shotgun (WGS) entry which is preliminary data.</text>
</comment>
<keyword evidence="4" id="KW-1185">Reference proteome</keyword>
<evidence type="ECO:0000313" key="3">
    <source>
        <dbReference type="EMBL" id="ODM94754.1"/>
    </source>
</evidence>
<keyword evidence="2" id="KW-0732">Signal</keyword>
<evidence type="ECO:0000256" key="2">
    <source>
        <dbReference type="SAM" id="SignalP"/>
    </source>
</evidence>
<evidence type="ECO:0000256" key="1">
    <source>
        <dbReference type="SAM" id="MobiDB-lite"/>
    </source>
</evidence>
<dbReference type="EMBL" id="LJIJ01000757">
    <property type="protein sequence ID" value="ODM94754.1"/>
    <property type="molecule type" value="Genomic_DNA"/>
</dbReference>
<feature type="region of interest" description="Disordered" evidence="1">
    <location>
        <begin position="189"/>
        <end position="249"/>
    </location>
</feature>
<feature type="signal peptide" evidence="2">
    <location>
        <begin position="1"/>
        <end position="26"/>
    </location>
</feature>
<name>A0A1D2MPK2_ORCCI</name>
<gene>
    <name evidence="3" type="ORF">Ocin01_11930</name>
</gene>
<dbReference type="OMA" id="NLQVECK"/>
<sequence length="249" mass="26762">MNRIAIFLLVVDSALLIAGAPQGGYSYSPASSSSSSGQGSCCNNQDELAGAGASFGQSYASRPGSFGASGGGSGGNLNVECKRQEVSPGRFRFVCEGVNPDAISLRSEHILWLQSNGGQQQILDIEVPNYKIEELIKAGFKAAPGQGPKINVLLKKPEQSYDAQVDVPPSTAGEPSVSLQYEPVDKTVVHFPNDKPYSPLSGPILPPLQERGGRPQRQTQKQFSKPRFQPALAPPQQQQQYQQQHQQQQ</sequence>
<protein>
    <submittedName>
        <fullName evidence="3">Uncharacterized protein</fullName>
    </submittedName>
</protein>
<accession>A0A1D2MPK2</accession>
<proteinExistence type="predicted"/>
<reference evidence="3 4" key="1">
    <citation type="journal article" date="2016" name="Genome Biol. Evol.">
        <title>Gene Family Evolution Reflects Adaptation to Soil Environmental Stressors in the Genome of the Collembolan Orchesella cincta.</title>
        <authorList>
            <person name="Faddeeva-Vakhrusheva A."/>
            <person name="Derks M.F."/>
            <person name="Anvar S.Y."/>
            <person name="Agamennone V."/>
            <person name="Suring W."/>
            <person name="Smit S."/>
            <person name="van Straalen N.M."/>
            <person name="Roelofs D."/>
        </authorList>
    </citation>
    <scope>NUCLEOTIDE SEQUENCE [LARGE SCALE GENOMIC DNA]</scope>
    <source>
        <tissue evidence="3">Mixed pool</tissue>
    </source>
</reference>
<dbReference type="OrthoDB" id="8270935at2759"/>
<organism evidence="3 4">
    <name type="scientific">Orchesella cincta</name>
    <name type="common">Springtail</name>
    <name type="synonym">Podura cincta</name>
    <dbReference type="NCBI Taxonomy" id="48709"/>
    <lineage>
        <taxon>Eukaryota</taxon>
        <taxon>Metazoa</taxon>
        <taxon>Ecdysozoa</taxon>
        <taxon>Arthropoda</taxon>
        <taxon>Hexapoda</taxon>
        <taxon>Collembola</taxon>
        <taxon>Entomobryomorpha</taxon>
        <taxon>Entomobryoidea</taxon>
        <taxon>Orchesellidae</taxon>
        <taxon>Orchesellinae</taxon>
        <taxon>Orchesella</taxon>
    </lineage>
</organism>
<feature type="compositionally biased region" description="Low complexity" evidence="1">
    <location>
        <begin position="236"/>
        <end position="249"/>
    </location>
</feature>